<evidence type="ECO:0000313" key="2">
    <source>
        <dbReference type="Proteomes" id="UP000198757"/>
    </source>
</evidence>
<dbReference type="AlphaFoldDB" id="A0A1G6U1S3"/>
<name>A0A1G6U1S3_NIADE</name>
<dbReference type="Proteomes" id="UP000198757">
    <property type="component" value="Unassembled WGS sequence"/>
</dbReference>
<dbReference type="SUPFAM" id="SSF55729">
    <property type="entry name" value="Acyl-CoA N-acyltransferases (Nat)"/>
    <property type="match status" value="1"/>
</dbReference>
<dbReference type="InterPro" id="IPR016181">
    <property type="entry name" value="Acyl_CoA_acyltransferase"/>
</dbReference>
<dbReference type="OrthoDB" id="7205533at2"/>
<sequence>MGQLIYEKAMQVTRDNQAGYVYAGRRKKYQHYAFYQKNGFTVFDKHLCKQGNGEQTDITMQKLLEPV</sequence>
<evidence type="ECO:0000313" key="1">
    <source>
        <dbReference type="EMBL" id="SDD35144.1"/>
    </source>
</evidence>
<dbReference type="Gene3D" id="3.40.630.30">
    <property type="match status" value="1"/>
</dbReference>
<gene>
    <name evidence="1" type="ORF">SAMN04487894_108111</name>
</gene>
<evidence type="ECO:0008006" key="3">
    <source>
        <dbReference type="Google" id="ProtNLM"/>
    </source>
</evidence>
<dbReference type="RefSeq" id="WP_143019793.1">
    <property type="nucleotide sequence ID" value="NZ_FMZO01000008.1"/>
</dbReference>
<accession>A0A1G6U1S3</accession>
<dbReference type="EMBL" id="FMZO01000008">
    <property type="protein sequence ID" value="SDD35144.1"/>
    <property type="molecule type" value="Genomic_DNA"/>
</dbReference>
<keyword evidence="2" id="KW-1185">Reference proteome</keyword>
<organism evidence="1 2">
    <name type="scientific">Niabella drilacis (strain DSM 25811 / CCM 8410 / CCUG 62505 / LMG 26954 / E90)</name>
    <dbReference type="NCBI Taxonomy" id="1285928"/>
    <lineage>
        <taxon>Bacteria</taxon>
        <taxon>Pseudomonadati</taxon>
        <taxon>Bacteroidota</taxon>
        <taxon>Chitinophagia</taxon>
        <taxon>Chitinophagales</taxon>
        <taxon>Chitinophagaceae</taxon>
        <taxon>Niabella</taxon>
    </lineage>
</organism>
<reference evidence="2" key="1">
    <citation type="submission" date="2016-10" db="EMBL/GenBank/DDBJ databases">
        <authorList>
            <person name="Varghese N."/>
            <person name="Submissions S."/>
        </authorList>
    </citation>
    <scope>NUCLEOTIDE SEQUENCE [LARGE SCALE GENOMIC DNA]</scope>
    <source>
        <strain evidence="2">DSM 25811 / CCM 8410 / LMG 26954 / E90</strain>
    </source>
</reference>
<protein>
    <recommendedName>
        <fullName evidence="3">Acetyltransferase (GNAT) family protein</fullName>
    </recommendedName>
</protein>
<proteinExistence type="predicted"/>